<dbReference type="SUPFAM" id="SSF53182">
    <property type="entry name" value="Pyrrolidone carboxyl peptidase (pyroglutamate aminopeptidase)"/>
    <property type="match status" value="1"/>
</dbReference>
<keyword evidence="7" id="KW-1185">Reference proteome</keyword>
<dbReference type="InterPro" id="IPR016125">
    <property type="entry name" value="Peptidase_C15-like"/>
</dbReference>
<keyword evidence="5" id="KW-0788">Thiol protease</keyword>
<evidence type="ECO:0000256" key="4">
    <source>
        <dbReference type="ARBA" id="ARBA00022801"/>
    </source>
</evidence>
<protein>
    <submittedName>
        <fullName evidence="6">Peptidase C15, pyroglutamyl peptidase I-like protein</fullName>
    </submittedName>
</protein>
<dbReference type="Proteomes" id="UP000799291">
    <property type="component" value="Unassembled WGS sequence"/>
</dbReference>
<dbReference type="InterPro" id="IPR036440">
    <property type="entry name" value="Peptidase_C15-like_sf"/>
</dbReference>
<evidence type="ECO:0000256" key="3">
    <source>
        <dbReference type="ARBA" id="ARBA00022670"/>
    </source>
</evidence>
<dbReference type="PRINTS" id="PR00706">
    <property type="entry name" value="PYROGLUPTASE"/>
</dbReference>
<evidence type="ECO:0000256" key="1">
    <source>
        <dbReference type="ARBA" id="ARBA00006641"/>
    </source>
</evidence>
<sequence length="260" mass="28540">MAPIASTITRVLVTGFGPFQGVPNNPSWGIASRLPTSLPGNIELTIHPAAVPVAYHPVIDLLPGLIEKVQPDIALHIGVAAGRKYFAVEQTSRKGVYWFSRDVDGEVFENAEGEALWGDQPEKLSTDLDLEAVVQDWQTRTENVTWPPSLSSSSFLSKIATPSSPVSVSLGGDTLDVLEEQSQIDSDEVRWSDAVGSYLCAFIYYADMVEMSRNGKAQRRDVSFMHVPMLESEEELSVGVDVTIELVQALVRSWREQHGL</sequence>
<dbReference type="GO" id="GO:0016920">
    <property type="term" value="F:pyroglutamyl-peptidase activity"/>
    <property type="evidence" value="ECO:0007669"/>
    <property type="project" value="InterPro"/>
</dbReference>
<dbReference type="InterPro" id="IPR000816">
    <property type="entry name" value="Peptidase_C15"/>
</dbReference>
<dbReference type="Gene3D" id="3.40.630.20">
    <property type="entry name" value="Peptidase C15, pyroglutamyl peptidase I-like"/>
    <property type="match status" value="1"/>
</dbReference>
<dbReference type="EMBL" id="MU005608">
    <property type="protein sequence ID" value="KAF2678872.1"/>
    <property type="molecule type" value="Genomic_DNA"/>
</dbReference>
<evidence type="ECO:0000313" key="7">
    <source>
        <dbReference type="Proteomes" id="UP000799291"/>
    </source>
</evidence>
<keyword evidence="2" id="KW-0963">Cytoplasm</keyword>
<comment type="similarity">
    <text evidence="1">Belongs to the peptidase C15 family.</text>
</comment>
<proteinExistence type="inferred from homology"/>
<keyword evidence="4" id="KW-0378">Hydrolase</keyword>
<dbReference type="GO" id="GO:0006508">
    <property type="term" value="P:proteolysis"/>
    <property type="evidence" value="ECO:0007669"/>
    <property type="project" value="UniProtKB-KW"/>
</dbReference>
<reference evidence="6" key="1">
    <citation type="journal article" date="2020" name="Stud. Mycol.">
        <title>101 Dothideomycetes genomes: a test case for predicting lifestyles and emergence of pathogens.</title>
        <authorList>
            <person name="Haridas S."/>
            <person name="Albert R."/>
            <person name="Binder M."/>
            <person name="Bloem J."/>
            <person name="Labutti K."/>
            <person name="Salamov A."/>
            <person name="Andreopoulos B."/>
            <person name="Baker S."/>
            <person name="Barry K."/>
            <person name="Bills G."/>
            <person name="Bluhm B."/>
            <person name="Cannon C."/>
            <person name="Castanera R."/>
            <person name="Culley D."/>
            <person name="Daum C."/>
            <person name="Ezra D."/>
            <person name="Gonzalez J."/>
            <person name="Henrissat B."/>
            <person name="Kuo A."/>
            <person name="Liang C."/>
            <person name="Lipzen A."/>
            <person name="Lutzoni F."/>
            <person name="Magnuson J."/>
            <person name="Mondo S."/>
            <person name="Nolan M."/>
            <person name="Ohm R."/>
            <person name="Pangilinan J."/>
            <person name="Park H.-J."/>
            <person name="Ramirez L."/>
            <person name="Alfaro M."/>
            <person name="Sun H."/>
            <person name="Tritt A."/>
            <person name="Yoshinaga Y."/>
            <person name="Zwiers L.-H."/>
            <person name="Turgeon B."/>
            <person name="Goodwin S."/>
            <person name="Spatafora J."/>
            <person name="Crous P."/>
            <person name="Grigoriev I."/>
        </authorList>
    </citation>
    <scope>NUCLEOTIDE SEQUENCE</scope>
    <source>
        <strain evidence="6">CBS 122367</strain>
    </source>
</reference>
<dbReference type="PANTHER" id="PTHR23402:SF1">
    <property type="entry name" value="PYROGLUTAMYL-PEPTIDASE I"/>
    <property type="match status" value="1"/>
</dbReference>
<name>A0A6G1IKX6_9PLEO</name>
<dbReference type="OrthoDB" id="407146at2759"/>
<dbReference type="Pfam" id="PF01470">
    <property type="entry name" value="Peptidase_C15"/>
    <property type="match status" value="1"/>
</dbReference>
<evidence type="ECO:0000256" key="5">
    <source>
        <dbReference type="ARBA" id="ARBA00022807"/>
    </source>
</evidence>
<dbReference type="PANTHER" id="PTHR23402">
    <property type="entry name" value="PROTEASE FAMILY C15 PYROGLUTAMYL-PEPTIDASE I-RELATED"/>
    <property type="match status" value="1"/>
</dbReference>
<gene>
    <name evidence="6" type="ORF">K458DRAFT_435533</name>
</gene>
<evidence type="ECO:0000313" key="6">
    <source>
        <dbReference type="EMBL" id="KAF2678872.1"/>
    </source>
</evidence>
<organism evidence="6 7">
    <name type="scientific">Lentithecium fluviatile CBS 122367</name>
    <dbReference type="NCBI Taxonomy" id="1168545"/>
    <lineage>
        <taxon>Eukaryota</taxon>
        <taxon>Fungi</taxon>
        <taxon>Dikarya</taxon>
        <taxon>Ascomycota</taxon>
        <taxon>Pezizomycotina</taxon>
        <taxon>Dothideomycetes</taxon>
        <taxon>Pleosporomycetidae</taxon>
        <taxon>Pleosporales</taxon>
        <taxon>Massarineae</taxon>
        <taxon>Lentitheciaceae</taxon>
        <taxon>Lentithecium</taxon>
    </lineage>
</organism>
<dbReference type="GO" id="GO:0005829">
    <property type="term" value="C:cytosol"/>
    <property type="evidence" value="ECO:0007669"/>
    <property type="project" value="InterPro"/>
</dbReference>
<keyword evidence="3" id="KW-0645">Protease</keyword>
<evidence type="ECO:0000256" key="2">
    <source>
        <dbReference type="ARBA" id="ARBA00022490"/>
    </source>
</evidence>
<accession>A0A6G1IKX6</accession>
<dbReference type="AlphaFoldDB" id="A0A6G1IKX6"/>